<evidence type="ECO:0000259" key="2">
    <source>
        <dbReference type="Pfam" id="PF14291"/>
    </source>
</evidence>
<gene>
    <name evidence="4" type="primary">LOC131800888</name>
</gene>
<feature type="domain" description="DUF4371" evidence="2">
    <location>
        <begin position="166"/>
        <end position="267"/>
    </location>
</feature>
<evidence type="ECO:0000313" key="3">
    <source>
        <dbReference type="Proteomes" id="UP001652621"/>
    </source>
</evidence>
<organism evidence="3 4">
    <name type="scientific">Musca domestica</name>
    <name type="common">House fly</name>
    <dbReference type="NCBI Taxonomy" id="7370"/>
    <lineage>
        <taxon>Eukaryota</taxon>
        <taxon>Metazoa</taxon>
        <taxon>Ecdysozoa</taxon>
        <taxon>Arthropoda</taxon>
        <taxon>Hexapoda</taxon>
        <taxon>Insecta</taxon>
        <taxon>Pterygota</taxon>
        <taxon>Neoptera</taxon>
        <taxon>Endopterygota</taxon>
        <taxon>Diptera</taxon>
        <taxon>Brachycera</taxon>
        <taxon>Muscomorpha</taxon>
        <taxon>Muscoidea</taxon>
        <taxon>Muscidae</taxon>
        <taxon>Musca</taxon>
    </lineage>
</organism>
<dbReference type="Pfam" id="PF14291">
    <property type="entry name" value="DUF4371"/>
    <property type="match status" value="1"/>
</dbReference>
<feature type="compositionally biased region" description="Basic and acidic residues" evidence="1">
    <location>
        <begin position="1"/>
        <end position="13"/>
    </location>
</feature>
<reference evidence="4" key="1">
    <citation type="submission" date="2025-08" db="UniProtKB">
        <authorList>
            <consortium name="RefSeq"/>
        </authorList>
    </citation>
    <scope>IDENTIFICATION</scope>
    <source>
        <strain evidence="4">Aabys</strain>
        <tissue evidence="4">Whole body</tissue>
    </source>
</reference>
<protein>
    <submittedName>
        <fullName evidence="4">Uncharacterized protein LOC131800888</fullName>
    </submittedName>
</protein>
<proteinExistence type="predicted"/>
<dbReference type="InterPro" id="IPR025398">
    <property type="entry name" value="DUF4371"/>
</dbReference>
<dbReference type="RefSeq" id="XP_058974725.1">
    <property type="nucleotide sequence ID" value="XM_059118742.1"/>
</dbReference>
<evidence type="ECO:0000313" key="4">
    <source>
        <dbReference type="RefSeq" id="XP_058974725.1"/>
    </source>
</evidence>
<dbReference type="PANTHER" id="PTHR37162">
    <property type="entry name" value="HAT FAMILY DIMERISATION DOMAINCONTAINING PROTEIN-RELATED"/>
    <property type="match status" value="1"/>
</dbReference>
<evidence type="ECO:0000256" key="1">
    <source>
        <dbReference type="SAM" id="MobiDB-lite"/>
    </source>
</evidence>
<dbReference type="InterPro" id="IPR012337">
    <property type="entry name" value="RNaseH-like_sf"/>
</dbReference>
<dbReference type="GeneID" id="131800888"/>
<feature type="region of interest" description="Disordered" evidence="1">
    <location>
        <begin position="1"/>
        <end position="38"/>
    </location>
</feature>
<keyword evidence="3" id="KW-1185">Reference proteome</keyword>
<accession>A0ABM3UMH4</accession>
<sequence>MDKFLIKKAKVAEQRPPTQSVESDGSESDTAGEKKDPKRKFRKEWLTQFNWLKEQNGSAYCTACEKSMVNHVAKLKRHTEQSSHVQNLIKKKGQVKLDSFLKEQNDTLEKQIRNAEFSLVMFIIAHNLPFILMDYLPNLLAVCCPDSKIAQSLRCGRTKSTQLAEILGNEAMKRIVSDLRTCKFSLIVDETTDVSTTKCLVLVVRYFDKLSNTIRDRFLSLVELTKSDSEAIYQTIKSFFETHSVPLSNLIGLATDGANTMAGELNGLKTKLKNDTNIFYIKCTCHSLHLCSSYASKQLPAKIEKLSRLVNINSRACQHQQLKLSTAELVNINSNTSQPQHQQLRLSTSTAEFVNIDN</sequence>
<name>A0ABM3UMH4_MUSDO</name>
<dbReference type="SUPFAM" id="SSF53098">
    <property type="entry name" value="Ribonuclease H-like"/>
    <property type="match status" value="1"/>
</dbReference>
<dbReference type="PANTHER" id="PTHR37162:SF1">
    <property type="entry name" value="BED-TYPE DOMAIN-CONTAINING PROTEIN"/>
    <property type="match status" value="1"/>
</dbReference>
<dbReference type="Proteomes" id="UP001652621">
    <property type="component" value="Unplaced"/>
</dbReference>